<feature type="region of interest" description="Disordered" evidence="1">
    <location>
        <begin position="175"/>
        <end position="195"/>
    </location>
</feature>
<protein>
    <submittedName>
        <fullName evidence="2">Uncharacterized protein</fullName>
    </submittedName>
</protein>
<proteinExistence type="predicted"/>
<name>A0AA90NP29_9GAMM</name>
<dbReference type="AlphaFoldDB" id="A0AA90NP29"/>
<comment type="caution">
    <text evidence="2">The sequence shown here is derived from an EMBL/GenBank/DDBJ whole genome shotgun (WGS) entry which is preliminary data.</text>
</comment>
<reference evidence="2 3" key="1">
    <citation type="journal article" date="2023" name="bioRxiv">
        <title>An intranuclear bacterial parasite of deep-sea mussels expresses apoptosis inhibitors acquired from its host.</title>
        <authorList>
            <person name="Gonzalez Porras M.A."/>
            <person name="Assie A."/>
            <person name="Tietjen M."/>
            <person name="Violette M."/>
            <person name="Kleiner M."/>
            <person name="Gruber-Vodicka H."/>
            <person name="Dubilier N."/>
            <person name="Leisch N."/>
        </authorList>
    </citation>
    <scope>NUCLEOTIDE SEQUENCE [LARGE SCALE GENOMIC DNA]</scope>
    <source>
        <strain evidence="2">IAP13</strain>
    </source>
</reference>
<feature type="region of interest" description="Disordered" evidence="1">
    <location>
        <begin position="44"/>
        <end position="94"/>
    </location>
</feature>
<dbReference type="EMBL" id="JASXSV010000001">
    <property type="protein sequence ID" value="MDP0587824.1"/>
    <property type="molecule type" value="Genomic_DNA"/>
</dbReference>
<organism evidence="2 3">
    <name type="scientific">Candidatus Endonucleibacter bathymodioli</name>
    <dbReference type="NCBI Taxonomy" id="539814"/>
    <lineage>
        <taxon>Bacteria</taxon>
        <taxon>Pseudomonadati</taxon>
        <taxon>Pseudomonadota</taxon>
        <taxon>Gammaproteobacteria</taxon>
        <taxon>Oceanospirillales</taxon>
        <taxon>Endozoicomonadaceae</taxon>
        <taxon>Candidatus Endonucleibacter</taxon>
    </lineage>
</organism>
<keyword evidence="3" id="KW-1185">Reference proteome</keyword>
<dbReference type="Proteomes" id="UP001178148">
    <property type="component" value="Unassembled WGS sequence"/>
</dbReference>
<feature type="compositionally biased region" description="Basic and acidic residues" evidence="1">
    <location>
        <begin position="73"/>
        <end position="86"/>
    </location>
</feature>
<feature type="compositionally biased region" description="Low complexity" evidence="1">
    <location>
        <begin position="46"/>
        <end position="58"/>
    </location>
</feature>
<evidence type="ECO:0000256" key="1">
    <source>
        <dbReference type="SAM" id="MobiDB-lite"/>
    </source>
</evidence>
<evidence type="ECO:0000313" key="2">
    <source>
        <dbReference type="EMBL" id="MDP0587824.1"/>
    </source>
</evidence>
<accession>A0AA90NP29</accession>
<evidence type="ECO:0000313" key="3">
    <source>
        <dbReference type="Proteomes" id="UP001178148"/>
    </source>
</evidence>
<sequence>MLQTINDRVRQMLPTTADVKPSTAAKVNGREVTIPDDVKVKIFTDSQPSTSGLTSPTTGKRKANSKPDNSEAGAKKTRLDNRKPSLDKINSLRPSERRDKVCTFLKQEIDKLKDLDNDKTLKDPDTHLKIQTAEILLDHINNPKTDKENQDAKIKYMQYLVAKDAATARNNYSYMPEPPPEQKALPSAHGQGQPEQQYNMSYDLSAMQFYMIEAVRAGQDRHFTPREVASILDFCHKLENKYDAPFALENNHDDPLAITWPYNDTPTTQPTETWKPLSFFSWKNNDTPTTQPNETLNSKPKSLLREGVSDALRAGGSALTGLVGAAATATASGVVAPALLLGFGGACCYFGGRSVYKLSTTAFHKASDYYSDRTTSTTLDESKKST</sequence>
<gene>
    <name evidence="2" type="ORF">QS748_00880</name>
</gene>